<proteinExistence type="predicted"/>
<organism evidence="1 2">
    <name type="scientific">Aeromonas veronii</name>
    <dbReference type="NCBI Taxonomy" id="654"/>
    <lineage>
        <taxon>Bacteria</taxon>
        <taxon>Pseudomonadati</taxon>
        <taxon>Pseudomonadota</taxon>
        <taxon>Gammaproteobacteria</taxon>
        <taxon>Aeromonadales</taxon>
        <taxon>Aeromonadaceae</taxon>
        <taxon>Aeromonas</taxon>
    </lineage>
</organism>
<sequence>MSRKNTVKIITATSESSGYHFKSSEDDSSYVIASKHGLCNLSDDCTTNCCKSCDVTIDISMLTLYKSNNDRLTPQKIYRFPNNDIAIIQVLEKSFTPLKLGKLEDNLGNFFAFGYKAEKHTPLRLLLNSPEINGDECYFNIEGNSTPELIEKSLDYNGISGSLVIGRDSIDIPTAYSIITTNEENNDLSGDILYDIDFNELHDFFGTRIFSKQRSKLTFDTSFKNNFKKVDSIQVSQYLTVSILVPAERGFPYFNLNPIARALTNELGVVLGHKDKALNKTVLTASALQVLRDQKDKQPVYKLLSSRVAESMMNAPHIYSTYIDHSHYHHVHLLNDSDTGFELMVSSFGGEGDLTDKLNSALEQIIKNINNYSFNSKLISERAFLDMKYSHEECEFLYEILFGEQKEFINNLAMLHCIDLQLITISTLKPIEEQIKSLVEIAIYNIDSTTLNSISHGLNISLYIIPMNKSNELAGLVEEILA</sequence>
<accession>A0A3A9ISX2</accession>
<dbReference type="RefSeq" id="WP_120414033.1">
    <property type="nucleotide sequence ID" value="NZ_RAWX01000001.1"/>
</dbReference>
<name>A0A3A9ISX2_AERVE</name>
<dbReference type="EMBL" id="RAWX01000001">
    <property type="protein sequence ID" value="RKJ91281.1"/>
    <property type="molecule type" value="Genomic_DNA"/>
</dbReference>
<dbReference type="AlphaFoldDB" id="A0A3A9ISX2"/>
<evidence type="ECO:0000313" key="1">
    <source>
        <dbReference type="EMBL" id="RKJ91281.1"/>
    </source>
</evidence>
<evidence type="ECO:0008006" key="3">
    <source>
        <dbReference type="Google" id="ProtNLM"/>
    </source>
</evidence>
<comment type="caution">
    <text evidence="1">The sequence shown here is derived from an EMBL/GenBank/DDBJ whole genome shotgun (WGS) entry which is preliminary data.</text>
</comment>
<dbReference type="Proteomes" id="UP000281725">
    <property type="component" value="Unassembled WGS sequence"/>
</dbReference>
<protein>
    <recommendedName>
        <fullName evidence="3">Anti-bacteriophage protein A/HamA C-terminal domain-containing protein</fullName>
    </recommendedName>
</protein>
<gene>
    <name evidence="1" type="ORF">D6R50_01270</name>
</gene>
<evidence type="ECO:0000313" key="2">
    <source>
        <dbReference type="Proteomes" id="UP000281725"/>
    </source>
</evidence>
<reference evidence="1 2" key="1">
    <citation type="submission" date="2018-09" db="EMBL/GenBank/DDBJ databases">
        <title>Genome sequencing of Aeromonas veronii MS-17-88.</title>
        <authorList>
            <person name="Tekedar H.C."/>
            <person name="Arick M.A."/>
            <person name="Hsu C.-Y."/>
            <person name="Thrash A."/>
            <person name="Karsi A."/>
            <person name="Lawrence M.L."/>
            <person name="Abdelhamed H."/>
        </authorList>
    </citation>
    <scope>NUCLEOTIDE SEQUENCE [LARGE SCALE GENOMIC DNA]</scope>
    <source>
        <strain evidence="1 2">MS 17-88</strain>
    </source>
</reference>